<feature type="domain" description="Response regulatory" evidence="5">
    <location>
        <begin position="6"/>
        <end position="123"/>
    </location>
</feature>
<dbReference type="SUPFAM" id="SSF52172">
    <property type="entry name" value="CheY-like"/>
    <property type="match status" value="1"/>
</dbReference>
<accession>A0A4V2PD91</accession>
<keyword evidence="2" id="KW-0238">DNA-binding</keyword>
<dbReference type="PROSITE" id="PS50110">
    <property type="entry name" value="RESPONSE_REGULATORY"/>
    <property type="match status" value="1"/>
</dbReference>
<dbReference type="AlphaFoldDB" id="A0A4V2PD91"/>
<dbReference type="InterPro" id="IPR016032">
    <property type="entry name" value="Sig_transdc_resp-reg_C-effctor"/>
</dbReference>
<keyword evidence="7" id="KW-1185">Reference proteome</keyword>
<dbReference type="Pfam" id="PF00196">
    <property type="entry name" value="GerE"/>
    <property type="match status" value="1"/>
</dbReference>
<evidence type="ECO:0000256" key="1">
    <source>
        <dbReference type="ARBA" id="ARBA00022553"/>
    </source>
</evidence>
<proteinExistence type="predicted"/>
<keyword evidence="1 3" id="KW-0597">Phosphoprotein</keyword>
<dbReference type="SMART" id="SM00448">
    <property type="entry name" value="REC"/>
    <property type="match status" value="1"/>
</dbReference>
<dbReference type="RefSeq" id="WP_132296008.1">
    <property type="nucleotide sequence ID" value="NZ_SMFU01000011.1"/>
</dbReference>
<dbReference type="SUPFAM" id="SSF46894">
    <property type="entry name" value="C-terminal effector domain of the bipartite response regulators"/>
    <property type="match status" value="1"/>
</dbReference>
<dbReference type="OrthoDB" id="9796655at2"/>
<dbReference type="InterPro" id="IPR000792">
    <property type="entry name" value="Tscrpt_reg_LuxR_C"/>
</dbReference>
<evidence type="ECO:0000256" key="3">
    <source>
        <dbReference type="PROSITE-ProRule" id="PRU00169"/>
    </source>
</evidence>
<dbReference type="Gene3D" id="3.40.50.2300">
    <property type="match status" value="1"/>
</dbReference>
<evidence type="ECO:0000256" key="2">
    <source>
        <dbReference type="ARBA" id="ARBA00023125"/>
    </source>
</evidence>
<evidence type="ECO:0000313" key="6">
    <source>
        <dbReference type="EMBL" id="TCK04316.1"/>
    </source>
</evidence>
<dbReference type="PANTHER" id="PTHR43214:SF43">
    <property type="entry name" value="TWO-COMPONENT RESPONSE REGULATOR"/>
    <property type="match status" value="1"/>
</dbReference>
<protein>
    <submittedName>
        <fullName evidence="6">LuxR family two component transcriptional regulator</fullName>
    </submittedName>
</protein>
<dbReference type="InterPro" id="IPR001789">
    <property type="entry name" value="Sig_transdc_resp-reg_receiver"/>
</dbReference>
<comment type="caution">
    <text evidence="6">The sequence shown here is derived from an EMBL/GenBank/DDBJ whole genome shotgun (WGS) entry which is preliminary data.</text>
</comment>
<dbReference type="GO" id="GO:0000160">
    <property type="term" value="P:phosphorelay signal transduction system"/>
    <property type="evidence" value="ECO:0007669"/>
    <property type="project" value="InterPro"/>
</dbReference>
<gene>
    <name evidence="6" type="ORF">CLV83_3734</name>
</gene>
<dbReference type="Pfam" id="PF00072">
    <property type="entry name" value="Response_reg"/>
    <property type="match status" value="1"/>
</dbReference>
<reference evidence="6 7" key="1">
    <citation type="submission" date="2019-03" db="EMBL/GenBank/DDBJ databases">
        <title>Genomic Encyclopedia of Archaeal and Bacterial Type Strains, Phase II (KMG-II): from individual species to whole genera.</title>
        <authorList>
            <person name="Goeker M."/>
        </authorList>
    </citation>
    <scope>NUCLEOTIDE SEQUENCE [LARGE SCALE GENOMIC DNA]</scope>
    <source>
        <strain evidence="6 7">DSM 27697</strain>
    </source>
</reference>
<dbReference type="PROSITE" id="PS50043">
    <property type="entry name" value="HTH_LUXR_2"/>
    <property type="match status" value="1"/>
</dbReference>
<evidence type="ECO:0000259" key="5">
    <source>
        <dbReference type="PROSITE" id="PS50110"/>
    </source>
</evidence>
<evidence type="ECO:0000259" key="4">
    <source>
        <dbReference type="PROSITE" id="PS50043"/>
    </source>
</evidence>
<feature type="modified residue" description="4-aspartylphosphate" evidence="3">
    <location>
        <position position="58"/>
    </location>
</feature>
<dbReference type="PANTHER" id="PTHR43214">
    <property type="entry name" value="TWO-COMPONENT RESPONSE REGULATOR"/>
    <property type="match status" value="1"/>
</dbReference>
<name>A0A4V2PD91_9GAMM</name>
<dbReference type="CDD" id="cd17535">
    <property type="entry name" value="REC_NarL-like"/>
    <property type="match status" value="1"/>
</dbReference>
<dbReference type="CDD" id="cd06170">
    <property type="entry name" value="LuxR_C_like"/>
    <property type="match status" value="1"/>
</dbReference>
<feature type="domain" description="HTH luxR-type" evidence="4">
    <location>
        <begin position="143"/>
        <end position="208"/>
    </location>
</feature>
<organism evidence="6 7">
    <name type="scientific">Marinobacterium mangrovicola</name>
    <dbReference type="NCBI Taxonomy" id="1476959"/>
    <lineage>
        <taxon>Bacteria</taxon>
        <taxon>Pseudomonadati</taxon>
        <taxon>Pseudomonadota</taxon>
        <taxon>Gammaproteobacteria</taxon>
        <taxon>Oceanospirillales</taxon>
        <taxon>Oceanospirillaceae</taxon>
        <taxon>Marinobacterium</taxon>
    </lineage>
</organism>
<dbReference type="Proteomes" id="UP000294546">
    <property type="component" value="Unassembled WGS sequence"/>
</dbReference>
<evidence type="ECO:0000313" key="7">
    <source>
        <dbReference type="Proteomes" id="UP000294546"/>
    </source>
</evidence>
<dbReference type="PRINTS" id="PR00038">
    <property type="entry name" value="HTHLUXR"/>
</dbReference>
<dbReference type="SMART" id="SM00421">
    <property type="entry name" value="HTH_LUXR"/>
    <property type="match status" value="1"/>
</dbReference>
<dbReference type="GO" id="GO:0006355">
    <property type="term" value="P:regulation of DNA-templated transcription"/>
    <property type="evidence" value="ECO:0007669"/>
    <property type="project" value="InterPro"/>
</dbReference>
<dbReference type="EMBL" id="SMFU01000011">
    <property type="protein sequence ID" value="TCK04316.1"/>
    <property type="molecule type" value="Genomic_DNA"/>
</dbReference>
<dbReference type="InterPro" id="IPR011006">
    <property type="entry name" value="CheY-like_superfamily"/>
</dbReference>
<sequence length="214" mass="23403">MTDRIQVLLVDDHTIFRSGFAKLLADNDRFNVIAEAASIEETLAQLEDTPQIELVVLDINLGGTNALEHIDALRQCSPSIKILVMSMYPASQFGPAAYKAGADGYLSKDASPPELFSALAKLAAGEAYEHPCLASGEEREQIKGYPHERLSERELGILKCIADGDSLTEIGEKMFLSVKTVSTYRGRILEKLGLTNNAELIKYSLVHGLTLTSY</sequence>
<dbReference type="InterPro" id="IPR058245">
    <property type="entry name" value="NreC/VraR/RcsB-like_REC"/>
</dbReference>
<dbReference type="InterPro" id="IPR039420">
    <property type="entry name" value="WalR-like"/>
</dbReference>
<dbReference type="GO" id="GO:0003677">
    <property type="term" value="F:DNA binding"/>
    <property type="evidence" value="ECO:0007669"/>
    <property type="project" value="UniProtKB-KW"/>
</dbReference>